<dbReference type="AlphaFoldDB" id="A0A922HWW0"/>
<dbReference type="EMBL" id="ASGP02000004">
    <property type="protein sequence ID" value="KAH9510913.1"/>
    <property type="molecule type" value="Genomic_DNA"/>
</dbReference>
<name>A0A922HWW0_DERFA</name>
<sequence length="63" mass="7398">MVNHSLINQFELHLKCRIHPFFSGKFVLSLRHSDGHNLLVVITYAYLLYTNIESKSRSNHQTQ</sequence>
<protein>
    <submittedName>
        <fullName evidence="1">Uncharacterized protein</fullName>
    </submittedName>
</protein>
<evidence type="ECO:0000313" key="1">
    <source>
        <dbReference type="EMBL" id="KAH9510913.1"/>
    </source>
</evidence>
<reference evidence="1" key="1">
    <citation type="submission" date="2013-05" db="EMBL/GenBank/DDBJ databases">
        <authorList>
            <person name="Yim A.K.Y."/>
            <person name="Chan T.F."/>
            <person name="Ji K.M."/>
            <person name="Liu X.Y."/>
            <person name="Zhou J.W."/>
            <person name="Li R.Q."/>
            <person name="Yang K.Y."/>
            <person name="Li J."/>
            <person name="Li M."/>
            <person name="Law P.T.W."/>
            <person name="Wu Y.L."/>
            <person name="Cai Z.L."/>
            <person name="Qin H."/>
            <person name="Bao Y."/>
            <person name="Leung R.K.K."/>
            <person name="Ng P.K.S."/>
            <person name="Zou J."/>
            <person name="Zhong X.J."/>
            <person name="Ran P.X."/>
            <person name="Zhong N.S."/>
            <person name="Liu Z.G."/>
            <person name="Tsui S.K.W."/>
        </authorList>
    </citation>
    <scope>NUCLEOTIDE SEQUENCE</scope>
    <source>
        <strain evidence="1">Derf</strain>
        <tissue evidence="1">Whole organism</tissue>
    </source>
</reference>
<comment type="caution">
    <text evidence="1">The sequence shown here is derived from an EMBL/GenBank/DDBJ whole genome shotgun (WGS) entry which is preliminary data.</text>
</comment>
<dbReference type="Proteomes" id="UP000790347">
    <property type="component" value="Unassembled WGS sequence"/>
</dbReference>
<proteinExistence type="predicted"/>
<reference evidence="1" key="2">
    <citation type="journal article" date="2022" name="Res Sq">
        <title>Comparative Genomics Reveals Insights into the Divergent Evolution of Astigmatic Mites and Household Pest Adaptations.</title>
        <authorList>
            <person name="Xiong Q."/>
            <person name="Wan A.T.-Y."/>
            <person name="Liu X.-Y."/>
            <person name="Fung C.S.-H."/>
            <person name="Xiao X."/>
            <person name="Malainual N."/>
            <person name="Hou J."/>
            <person name="Wang L."/>
            <person name="Wang M."/>
            <person name="Yang K."/>
            <person name="Cui Y."/>
            <person name="Leung E."/>
            <person name="Nong W."/>
            <person name="Shin S.-K."/>
            <person name="Au S."/>
            <person name="Jeong K.Y."/>
            <person name="Chew F.T."/>
            <person name="Hui J."/>
            <person name="Leung T.F."/>
            <person name="Tungtrongchitr A."/>
            <person name="Zhong N."/>
            <person name="Liu Z."/>
            <person name="Tsui S."/>
        </authorList>
    </citation>
    <scope>NUCLEOTIDE SEQUENCE</scope>
    <source>
        <strain evidence="1">Derf</strain>
        <tissue evidence="1">Whole organism</tissue>
    </source>
</reference>
<keyword evidence="2" id="KW-1185">Reference proteome</keyword>
<evidence type="ECO:0000313" key="2">
    <source>
        <dbReference type="Proteomes" id="UP000790347"/>
    </source>
</evidence>
<accession>A0A922HWW0</accession>
<gene>
    <name evidence="1" type="ORF">DERF_009403</name>
</gene>
<organism evidence="1 2">
    <name type="scientific">Dermatophagoides farinae</name>
    <name type="common">American house dust mite</name>
    <dbReference type="NCBI Taxonomy" id="6954"/>
    <lineage>
        <taxon>Eukaryota</taxon>
        <taxon>Metazoa</taxon>
        <taxon>Ecdysozoa</taxon>
        <taxon>Arthropoda</taxon>
        <taxon>Chelicerata</taxon>
        <taxon>Arachnida</taxon>
        <taxon>Acari</taxon>
        <taxon>Acariformes</taxon>
        <taxon>Sarcoptiformes</taxon>
        <taxon>Astigmata</taxon>
        <taxon>Psoroptidia</taxon>
        <taxon>Analgoidea</taxon>
        <taxon>Pyroglyphidae</taxon>
        <taxon>Dermatophagoidinae</taxon>
        <taxon>Dermatophagoides</taxon>
    </lineage>
</organism>